<evidence type="ECO:0000313" key="4">
    <source>
        <dbReference type="EMBL" id="RED50771.1"/>
    </source>
</evidence>
<name>A0A3D9HN90_9PROT</name>
<dbReference type="InterPro" id="IPR050563">
    <property type="entry name" value="4-hydroxybenzoyl-CoA_TE"/>
</dbReference>
<gene>
    <name evidence="4" type="ORF">DFP90_10442</name>
</gene>
<sequence length="155" mass="17455">MKQSYKKRGNRMDNKPGLLSDYPHHQPLTTRWMDNDIYGHVNNVTYLSYFDTVANQFLIEKGGLDIAKSPAIGLVVESHCRYFASIAYPERITGALRVEHLGNSSVRYGIGIFKEGREEACAEGYFVHVFVDRASNKPHDIPAPIRQALEGIKTG</sequence>
<evidence type="ECO:0000256" key="2">
    <source>
        <dbReference type="ARBA" id="ARBA00022801"/>
    </source>
</evidence>
<keyword evidence="2 4" id="KW-0378">Hydrolase</keyword>
<dbReference type="SUPFAM" id="SSF54637">
    <property type="entry name" value="Thioesterase/thiol ester dehydrase-isomerase"/>
    <property type="match status" value="1"/>
</dbReference>
<dbReference type="PANTHER" id="PTHR31793">
    <property type="entry name" value="4-HYDROXYBENZOYL-COA THIOESTERASE FAMILY MEMBER"/>
    <property type="match status" value="1"/>
</dbReference>
<dbReference type="GO" id="GO:0047617">
    <property type="term" value="F:fatty acyl-CoA hydrolase activity"/>
    <property type="evidence" value="ECO:0007669"/>
    <property type="project" value="TreeGrafter"/>
</dbReference>
<keyword evidence="5" id="KW-1185">Reference proteome</keyword>
<evidence type="ECO:0000256" key="1">
    <source>
        <dbReference type="ARBA" id="ARBA00005953"/>
    </source>
</evidence>
<dbReference type="Proteomes" id="UP000256845">
    <property type="component" value="Unassembled WGS sequence"/>
</dbReference>
<dbReference type="InterPro" id="IPR029069">
    <property type="entry name" value="HotDog_dom_sf"/>
</dbReference>
<accession>A0A3D9HN90</accession>
<proteinExistence type="inferred from homology"/>
<evidence type="ECO:0000256" key="3">
    <source>
        <dbReference type="SAM" id="MobiDB-lite"/>
    </source>
</evidence>
<comment type="caution">
    <text evidence="4">The sequence shown here is derived from an EMBL/GenBank/DDBJ whole genome shotgun (WGS) entry which is preliminary data.</text>
</comment>
<dbReference type="Pfam" id="PF13279">
    <property type="entry name" value="4HBT_2"/>
    <property type="match status" value="1"/>
</dbReference>
<evidence type="ECO:0000313" key="5">
    <source>
        <dbReference type="Proteomes" id="UP000256845"/>
    </source>
</evidence>
<protein>
    <submittedName>
        <fullName evidence="4">Acyl-CoA thioester hydrolase</fullName>
    </submittedName>
</protein>
<dbReference type="Gene3D" id="3.10.129.10">
    <property type="entry name" value="Hotdog Thioesterase"/>
    <property type="match status" value="1"/>
</dbReference>
<feature type="region of interest" description="Disordered" evidence="3">
    <location>
        <begin position="1"/>
        <end position="20"/>
    </location>
</feature>
<dbReference type="PANTHER" id="PTHR31793:SF27">
    <property type="entry name" value="NOVEL THIOESTERASE SUPERFAMILY DOMAIN AND SAPOSIN A-TYPE DOMAIN CONTAINING PROTEIN (0610012H03RIK)"/>
    <property type="match status" value="1"/>
</dbReference>
<comment type="similarity">
    <text evidence="1">Belongs to the 4-hydroxybenzoyl-CoA thioesterase family.</text>
</comment>
<dbReference type="AlphaFoldDB" id="A0A3D9HN90"/>
<organism evidence="4 5">
    <name type="scientific">Aestuariispira insulae</name>
    <dbReference type="NCBI Taxonomy" id="1461337"/>
    <lineage>
        <taxon>Bacteria</taxon>
        <taxon>Pseudomonadati</taxon>
        <taxon>Pseudomonadota</taxon>
        <taxon>Alphaproteobacteria</taxon>
        <taxon>Rhodospirillales</taxon>
        <taxon>Kiloniellaceae</taxon>
        <taxon>Aestuariispira</taxon>
    </lineage>
</organism>
<dbReference type="CDD" id="cd00586">
    <property type="entry name" value="4HBT"/>
    <property type="match status" value="1"/>
</dbReference>
<reference evidence="4 5" key="1">
    <citation type="submission" date="2018-07" db="EMBL/GenBank/DDBJ databases">
        <title>Genomic Encyclopedia of Type Strains, Phase III (KMG-III): the genomes of soil and plant-associated and newly described type strains.</title>
        <authorList>
            <person name="Whitman W."/>
        </authorList>
    </citation>
    <scope>NUCLEOTIDE SEQUENCE [LARGE SCALE GENOMIC DNA]</scope>
    <source>
        <strain evidence="4 5">CECT 8488</strain>
    </source>
</reference>
<dbReference type="EMBL" id="QRDW01000004">
    <property type="protein sequence ID" value="RED50771.1"/>
    <property type="molecule type" value="Genomic_DNA"/>
</dbReference>